<dbReference type="Proteomes" id="UP001208570">
    <property type="component" value="Unassembled WGS sequence"/>
</dbReference>
<evidence type="ECO:0000256" key="1">
    <source>
        <dbReference type="SAM" id="MobiDB-lite"/>
    </source>
</evidence>
<protein>
    <submittedName>
        <fullName evidence="2">Uncharacterized protein</fullName>
    </submittedName>
</protein>
<reference evidence="2" key="1">
    <citation type="journal article" date="2023" name="Mol. Biol. Evol.">
        <title>Third-Generation Sequencing Reveals the Adaptive Role of the Epigenome in Three Deep-Sea Polychaetes.</title>
        <authorList>
            <person name="Perez M."/>
            <person name="Aroh O."/>
            <person name="Sun Y."/>
            <person name="Lan Y."/>
            <person name="Juniper S.K."/>
            <person name="Young C.R."/>
            <person name="Angers B."/>
            <person name="Qian P.Y."/>
        </authorList>
    </citation>
    <scope>NUCLEOTIDE SEQUENCE</scope>
    <source>
        <strain evidence="2">P08H-3</strain>
    </source>
</reference>
<name>A0AAD9IRH2_9ANNE</name>
<feature type="region of interest" description="Disordered" evidence="1">
    <location>
        <begin position="19"/>
        <end position="82"/>
    </location>
</feature>
<dbReference type="EMBL" id="JAODUP010001676">
    <property type="protein sequence ID" value="KAK2139647.1"/>
    <property type="molecule type" value="Genomic_DNA"/>
</dbReference>
<keyword evidence="3" id="KW-1185">Reference proteome</keyword>
<evidence type="ECO:0000313" key="2">
    <source>
        <dbReference type="EMBL" id="KAK2139647.1"/>
    </source>
</evidence>
<proteinExistence type="predicted"/>
<sequence>MFGPGTVFYRARMREESLRKKNAKQVHNQVRNTGLQVPLSQILATNSNKSKSADTADVNKTGVHETEPAPESEASDEQVDPFQRRRVEVPDKCVHPYGTPFLDYKSSDRVLSLLEERIKLWHASVASIKSHKQIKPGIVKLERVRINYKYLSLFSPPPPSRLSPFATASSKPPVYRRRIPRAEEKATGKREIDYFSDSLLTPQRFLRLYLRRSSPVDDIWEYERPPPPESEGTILEIMKKRERLEGKIVAGVHTCAEQFYLQTLRQVYIFDTEVPNQEANDDGTALLPNGLPSRDGSELGDGAGSKNAKSAGFFPPIHVAIVDDVHEKRAESGAHALPEMPPLVSVGGGQRNEVNNYN</sequence>
<accession>A0AAD9IRH2</accession>
<organism evidence="2 3">
    <name type="scientific">Paralvinella palmiformis</name>
    <dbReference type="NCBI Taxonomy" id="53620"/>
    <lineage>
        <taxon>Eukaryota</taxon>
        <taxon>Metazoa</taxon>
        <taxon>Spiralia</taxon>
        <taxon>Lophotrochozoa</taxon>
        <taxon>Annelida</taxon>
        <taxon>Polychaeta</taxon>
        <taxon>Sedentaria</taxon>
        <taxon>Canalipalpata</taxon>
        <taxon>Terebellida</taxon>
        <taxon>Terebelliformia</taxon>
        <taxon>Alvinellidae</taxon>
        <taxon>Paralvinella</taxon>
    </lineage>
</organism>
<gene>
    <name evidence="2" type="ORF">LSH36_1670g00000</name>
</gene>
<dbReference type="AlphaFoldDB" id="A0AAD9IRH2"/>
<feature type="region of interest" description="Disordered" evidence="1">
    <location>
        <begin position="332"/>
        <end position="358"/>
    </location>
</feature>
<evidence type="ECO:0000313" key="3">
    <source>
        <dbReference type="Proteomes" id="UP001208570"/>
    </source>
</evidence>
<feature type="compositionally biased region" description="Acidic residues" evidence="1">
    <location>
        <begin position="68"/>
        <end position="79"/>
    </location>
</feature>
<comment type="caution">
    <text evidence="2">The sequence shown here is derived from an EMBL/GenBank/DDBJ whole genome shotgun (WGS) entry which is preliminary data.</text>
</comment>
<feature type="compositionally biased region" description="Polar residues" evidence="1">
    <location>
        <begin position="25"/>
        <end position="50"/>
    </location>
</feature>
<feature type="region of interest" description="Disordered" evidence="1">
    <location>
        <begin position="279"/>
        <end position="307"/>
    </location>
</feature>